<dbReference type="AlphaFoldDB" id="A0A0C1IKC3"/>
<dbReference type="InterPro" id="IPR001296">
    <property type="entry name" value="Glyco_trans_1"/>
</dbReference>
<dbReference type="PANTHER" id="PTHR45947">
    <property type="entry name" value="SULFOQUINOVOSYL TRANSFERASE SQD2"/>
    <property type="match status" value="1"/>
</dbReference>
<proteinExistence type="predicted"/>
<reference evidence="3 4" key="1">
    <citation type="submission" date="2014-11" db="EMBL/GenBank/DDBJ databases">
        <title>Genome sequence of Flavihumibacter solisilvae 3-3.</title>
        <authorList>
            <person name="Zhou G."/>
            <person name="Li M."/>
            <person name="Wang G."/>
        </authorList>
    </citation>
    <scope>NUCLEOTIDE SEQUENCE [LARGE SCALE GENOMIC DNA]</scope>
    <source>
        <strain evidence="3 4">3-3</strain>
    </source>
</reference>
<evidence type="ECO:0000313" key="4">
    <source>
        <dbReference type="Proteomes" id="UP000031408"/>
    </source>
</evidence>
<dbReference type="GO" id="GO:0016758">
    <property type="term" value="F:hexosyltransferase activity"/>
    <property type="evidence" value="ECO:0007669"/>
    <property type="project" value="TreeGrafter"/>
</dbReference>
<evidence type="ECO:0000259" key="2">
    <source>
        <dbReference type="Pfam" id="PF13439"/>
    </source>
</evidence>
<sequence length="361" mass="40075">MTILFLSIEFNYCCGISRSIFSLARGLKEQGHRIILGCPGGTMTGEFKEAGMDYVMMPFYPDRKKPADLVAASRLIYTTIKKYKVDVIHSHHRLPELLSVAIGRLLRIPTVTTCHAIIYGKASLSFKSDYVIGVSNAVKNNLVDYFSINSGKIKVVPNIPREFPSVSAETITAFKKEHGISAGQFVVTGIGRLHHEKGFDLLLKAVTMMHDMNIRTILVGKGGEKQKLRDLALENDDRIIFIDETQHLETIYAASDVIVVPSRMESAGLVPIEAAFFNRAVIAAKVGGLIEHIEDGINGIHVEPEDPAEILAAIQRLYDDPSLKSQIGGRLNQSVRQQYNGGYIVEQVLEIYKKTIEKYEA</sequence>
<dbReference type="STRING" id="1349421.OI18_11095"/>
<evidence type="ECO:0000313" key="3">
    <source>
        <dbReference type="EMBL" id="KIC94630.1"/>
    </source>
</evidence>
<dbReference type="OrthoDB" id="9810929at2"/>
<feature type="domain" description="Glycosyltransferase subfamily 4-like N-terminal" evidence="2">
    <location>
        <begin position="15"/>
        <end position="158"/>
    </location>
</feature>
<dbReference type="InterPro" id="IPR028098">
    <property type="entry name" value="Glyco_trans_4-like_N"/>
</dbReference>
<dbReference type="PANTHER" id="PTHR45947:SF3">
    <property type="entry name" value="SULFOQUINOVOSYL TRANSFERASE SQD2"/>
    <property type="match status" value="1"/>
</dbReference>
<accession>A0A0C1IKC3</accession>
<evidence type="ECO:0000259" key="1">
    <source>
        <dbReference type="Pfam" id="PF00534"/>
    </source>
</evidence>
<dbReference type="Pfam" id="PF00534">
    <property type="entry name" value="Glycos_transf_1"/>
    <property type="match status" value="1"/>
</dbReference>
<protein>
    <recommendedName>
        <fullName evidence="5">Glycosyl transferase family 1</fullName>
    </recommendedName>
</protein>
<dbReference type="Pfam" id="PF13439">
    <property type="entry name" value="Glyco_transf_4"/>
    <property type="match status" value="1"/>
</dbReference>
<dbReference type="SUPFAM" id="SSF53756">
    <property type="entry name" value="UDP-Glycosyltransferase/glycogen phosphorylase"/>
    <property type="match status" value="1"/>
</dbReference>
<dbReference type="Gene3D" id="3.40.50.2000">
    <property type="entry name" value="Glycogen Phosphorylase B"/>
    <property type="match status" value="2"/>
</dbReference>
<name>A0A0C1IKC3_9BACT</name>
<dbReference type="RefSeq" id="WP_039139868.1">
    <property type="nucleotide sequence ID" value="NZ_JSVC01000011.1"/>
</dbReference>
<comment type="caution">
    <text evidence="3">The sequence shown here is derived from an EMBL/GenBank/DDBJ whole genome shotgun (WGS) entry which is preliminary data.</text>
</comment>
<organism evidence="3 4">
    <name type="scientific">Flavihumibacter solisilvae</name>
    <dbReference type="NCBI Taxonomy" id="1349421"/>
    <lineage>
        <taxon>Bacteria</taxon>
        <taxon>Pseudomonadati</taxon>
        <taxon>Bacteroidota</taxon>
        <taxon>Chitinophagia</taxon>
        <taxon>Chitinophagales</taxon>
        <taxon>Chitinophagaceae</taxon>
        <taxon>Flavihumibacter</taxon>
    </lineage>
</organism>
<keyword evidence="4" id="KW-1185">Reference proteome</keyword>
<dbReference type="InterPro" id="IPR050194">
    <property type="entry name" value="Glycosyltransferase_grp1"/>
</dbReference>
<evidence type="ECO:0008006" key="5">
    <source>
        <dbReference type="Google" id="ProtNLM"/>
    </source>
</evidence>
<feature type="domain" description="Glycosyl transferase family 1" evidence="1">
    <location>
        <begin position="172"/>
        <end position="327"/>
    </location>
</feature>
<gene>
    <name evidence="3" type="ORF">OI18_11095</name>
</gene>
<dbReference type="EMBL" id="JSVC01000011">
    <property type="protein sequence ID" value="KIC94630.1"/>
    <property type="molecule type" value="Genomic_DNA"/>
</dbReference>
<dbReference type="Proteomes" id="UP000031408">
    <property type="component" value="Unassembled WGS sequence"/>
</dbReference>
<dbReference type="CDD" id="cd03801">
    <property type="entry name" value="GT4_PimA-like"/>
    <property type="match status" value="1"/>
</dbReference>